<dbReference type="RefSeq" id="XP_018699845.1">
    <property type="nucleotide sequence ID" value="XM_018852979.1"/>
</dbReference>
<reference evidence="1 2" key="1">
    <citation type="journal article" date="2016" name="Genome Biol. Evol.">
        <title>Divergent and convergent evolution of fungal pathogenicity.</title>
        <authorList>
            <person name="Shang Y."/>
            <person name="Xiao G."/>
            <person name="Zheng P."/>
            <person name="Cen K."/>
            <person name="Zhan S."/>
            <person name="Wang C."/>
        </authorList>
    </citation>
    <scope>NUCLEOTIDE SEQUENCE [LARGE SCALE GENOMIC DNA]</scope>
    <source>
        <strain evidence="1 2">ARSEF 2679</strain>
    </source>
</reference>
<evidence type="ECO:0000313" key="2">
    <source>
        <dbReference type="Proteomes" id="UP000076744"/>
    </source>
</evidence>
<dbReference type="Proteomes" id="UP000076744">
    <property type="component" value="Unassembled WGS sequence"/>
</dbReference>
<dbReference type="OrthoDB" id="5416609at2759"/>
<dbReference type="InterPro" id="IPR027417">
    <property type="entry name" value="P-loop_NTPase"/>
</dbReference>
<keyword evidence="2" id="KW-1185">Reference proteome</keyword>
<dbReference type="STRING" id="1081104.A0A167JGW5"/>
<organism evidence="1 2">
    <name type="scientific">Cordyceps fumosorosea (strain ARSEF 2679)</name>
    <name type="common">Isaria fumosorosea</name>
    <dbReference type="NCBI Taxonomy" id="1081104"/>
    <lineage>
        <taxon>Eukaryota</taxon>
        <taxon>Fungi</taxon>
        <taxon>Dikarya</taxon>
        <taxon>Ascomycota</taxon>
        <taxon>Pezizomycotina</taxon>
        <taxon>Sordariomycetes</taxon>
        <taxon>Hypocreomycetidae</taxon>
        <taxon>Hypocreales</taxon>
        <taxon>Cordycipitaceae</taxon>
        <taxon>Cordyceps</taxon>
    </lineage>
</organism>
<dbReference type="GeneID" id="30025669"/>
<evidence type="ECO:0000313" key="1">
    <source>
        <dbReference type="EMBL" id="OAA50247.1"/>
    </source>
</evidence>
<dbReference type="EMBL" id="AZHB01000047">
    <property type="protein sequence ID" value="OAA50247.1"/>
    <property type="molecule type" value="Genomic_DNA"/>
</dbReference>
<sequence>MAPTTQSHTSTGTVATEKGSGSVIDRKPMVIGLYGLPGSGKSSLVNQMKLHVNHENFLFYEGSELISTIMTEGVAAFAKLNEKEKRQVREQAINSVEKDCLTHNRTALVVGHYMFWPKDEMEGNVVATASDFRVYTHIIYLDVTVPAMRERRLRDTHRQRRPVSAAHLEQWQQAEIDQLRRLCDPLSFTLKLVRHFERTNGSCNLALVATKVKTALVADERTETVLSMALVKKC</sequence>
<dbReference type="SUPFAM" id="SSF52540">
    <property type="entry name" value="P-loop containing nucleoside triphosphate hydrolases"/>
    <property type="match status" value="1"/>
</dbReference>
<protein>
    <submittedName>
        <fullName evidence="1">KAP P-loop</fullName>
    </submittedName>
</protein>
<dbReference type="Gene3D" id="3.40.50.300">
    <property type="entry name" value="P-loop containing nucleotide triphosphate hydrolases"/>
    <property type="match status" value="1"/>
</dbReference>
<dbReference type="Pfam" id="PF13207">
    <property type="entry name" value="AAA_17"/>
    <property type="match status" value="1"/>
</dbReference>
<comment type="caution">
    <text evidence="1">The sequence shown here is derived from an EMBL/GenBank/DDBJ whole genome shotgun (WGS) entry which is preliminary data.</text>
</comment>
<proteinExistence type="predicted"/>
<dbReference type="AlphaFoldDB" id="A0A167JGW5"/>
<gene>
    <name evidence="1" type="ORF">ISF_09377</name>
</gene>
<accession>A0A167JGW5</accession>
<name>A0A167JGW5_CORFA</name>